<dbReference type="Proteomes" id="UP000299102">
    <property type="component" value="Unassembled WGS sequence"/>
</dbReference>
<evidence type="ECO:0000313" key="2">
    <source>
        <dbReference type="EMBL" id="GBP24180.1"/>
    </source>
</evidence>
<dbReference type="EMBL" id="BGZK01000158">
    <property type="protein sequence ID" value="GBP24180.1"/>
    <property type="molecule type" value="Genomic_DNA"/>
</dbReference>
<gene>
    <name evidence="2" type="ORF">EVAR_10404_1</name>
</gene>
<dbReference type="OrthoDB" id="10009520at2759"/>
<protein>
    <submittedName>
        <fullName evidence="2">Uncharacterized protein</fullName>
    </submittedName>
</protein>
<proteinExistence type="predicted"/>
<feature type="region of interest" description="Disordered" evidence="1">
    <location>
        <begin position="81"/>
        <end position="100"/>
    </location>
</feature>
<feature type="region of interest" description="Disordered" evidence="1">
    <location>
        <begin position="281"/>
        <end position="301"/>
    </location>
</feature>
<accession>A0A4C1UDH5</accession>
<name>A0A4C1UDH5_EUMVA</name>
<organism evidence="2 3">
    <name type="scientific">Eumeta variegata</name>
    <name type="common">Bagworm moth</name>
    <name type="synonym">Eumeta japonica</name>
    <dbReference type="NCBI Taxonomy" id="151549"/>
    <lineage>
        <taxon>Eukaryota</taxon>
        <taxon>Metazoa</taxon>
        <taxon>Ecdysozoa</taxon>
        <taxon>Arthropoda</taxon>
        <taxon>Hexapoda</taxon>
        <taxon>Insecta</taxon>
        <taxon>Pterygota</taxon>
        <taxon>Neoptera</taxon>
        <taxon>Endopterygota</taxon>
        <taxon>Lepidoptera</taxon>
        <taxon>Glossata</taxon>
        <taxon>Ditrysia</taxon>
        <taxon>Tineoidea</taxon>
        <taxon>Psychidae</taxon>
        <taxon>Oiketicinae</taxon>
        <taxon>Eumeta</taxon>
    </lineage>
</organism>
<dbReference type="AlphaFoldDB" id="A0A4C1UDH5"/>
<sequence>MERERGMGHGNSHSPDECNSESCYFTSVFYESELDIHVGCIDRRVPERGVSAVAVAMLRPESPLADHRSLLPRRLLPAKAQIAPADKRKNRRSLELAPAHDHAPYDYPKLLISRTADSLSAECPRRPDSADGLKRALLPKHDDRRPAPALLRQDSSDGLKRTLPPKYDPPDEAKRAHVVEDAKNVLSKQDSDDSDKRPDVRNVNVIAEVVRRGTDKKSSLEICEAEEPAVRRLYERRGCSRPALPPLVENPRAAPPPDGPRVPAVAEVAGAVARWGSGLLTPKEEPRARTPRSWYGYGTLPTDNEKRPPRLELFFHLDDCDPPRSVNTPRDQSEQCDSLPRACSRRCDVVKALDRACVKPSSIPLSALESNGEMWDF</sequence>
<evidence type="ECO:0000313" key="3">
    <source>
        <dbReference type="Proteomes" id="UP000299102"/>
    </source>
</evidence>
<evidence type="ECO:0000256" key="1">
    <source>
        <dbReference type="SAM" id="MobiDB-lite"/>
    </source>
</evidence>
<reference evidence="2 3" key="1">
    <citation type="journal article" date="2019" name="Commun. Biol.">
        <title>The bagworm genome reveals a unique fibroin gene that provides high tensile strength.</title>
        <authorList>
            <person name="Kono N."/>
            <person name="Nakamura H."/>
            <person name="Ohtoshi R."/>
            <person name="Tomita M."/>
            <person name="Numata K."/>
            <person name="Arakawa K."/>
        </authorList>
    </citation>
    <scope>NUCLEOTIDE SEQUENCE [LARGE SCALE GENOMIC DNA]</scope>
</reference>
<feature type="region of interest" description="Disordered" evidence="1">
    <location>
        <begin position="121"/>
        <end position="173"/>
    </location>
</feature>
<keyword evidence="3" id="KW-1185">Reference proteome</keyword>
<feature type="compositionally biased region" description="Basic and acidic residues" evidence="1">
    <location>
        <begin position="123"/>
        <end position="146"/>
    </location>
</feature>
<comment type="caution">
    <text evidence="2">The sequence shown here is derived from an EMBL/GenBank/DDBJ whole genome shotgun (WGS) entry which is preliminary data.</text>
</comment>